<evidence type="ECO:0000256" key="2">
    <source>
        <dbReference type="PROSITE-ProRule" id="PRU00169"/>
    </source>
</evidence>
<dbReference type="EMBL" id="VJWX01000003">
    <property type="protein sequence ID" value="TVT62616.1"/>
    <property type="molecule type" value="Genomic_DNA"/>
</dbReference>
<dbReference type="Proteomes" id="UP000320011">
    <property type="component" value="Unassembled WGS sequence"/>
</dbReference>
<comment type="caution">
    <text evidence="4">The sequence shown here is derived from an EMBL/GenBank/DDBJ whole genome shotgun (WGS) entry which is preliminary data.</text>
</comment>
<dbReference type="OrthoDB" id="3698783at2"/>
<organism evidence="4 5">
    <name type="scientific">Amycolatopsis rhizosphaerae</name>
    <dbReference type="NCBI Taxonomy" id="2053003"/>
    <lineage>
        <taxon>Bacteria</taxon>
        <taxon>Bacillati</taxon>
        <taxon>Actinomycetota</taxon>
        <taxon>Actinomycetes</taxon>
        <taxon>Pseudonocardiales</taxon>
        <taxon>Pseudonocardiaceae</taxon>
        <taxon>Amycolatopsis</taxon>
    </lineage>
</organism>
<dbReference type="InterPro" id="IPR011006">
    <property type="entry name" value="CheY-like_superfamily"/>
</dbReference>
<reference evidence="4 5" key="1">
    <citation type="submission" date="2019-07" db="EMBL/GenBank/DDBJ databases">
        <authorList>
            <person name="Duangmal K."/>
            <person name="Teo W.F.A."/>
        </authorList>
    </citation>
    <scope>NUCLEOTIDE SEQUENCE [LARGE SCALE GENOMIC DNA]</scope>
    <source>
        <strain evidence="4 5">TBRC 6029</strain>
    </source>
</reference>
<accession>A0A558DNM8</accession>
<dbReference type="RefSeq" id="WP_144584804.1">
    <property type="nucleotide sequence ID" value="NZ_VJWX01000003.1"/>
</dbReference>
<gene>
    <name evidence="4" type="ORF">FNH05_00715</name>
</gene>
<evidence type="ECO:0000313" key="5">
    <source>
        <dbReference type="Proteomes" id="UP000320011"/>
    </source>
</evidence>
<dbReference type="SMART" id="SM00448">
    <property type="entry name" value="REC"/>
    <property type="match status" value="1"/>
</dbReference>
<dbReference type="InterPro" id="IPR050595">
    <property type="entry name" value="Bact_response_regulator"/>
</dbReference>
<evidence type="ECO:0000313" key="4">
    <source>
        <dbReference type="EMBL" id="TVT62616.1"/>
    </source>
</evidence>
<feature type="domain" description="Response regulatory" evidence="3">
    <location>
        <begin position="2"/>
        <end position="121"/>
    </location>
</feature>
<feature type="modified residue" description="4-aspartylphosphate" evidence="2">
    <location>
        <position position="52"/>
    </location>
</feature>
<evidence type="ECO:0000256" key="1">
    <source>
        <dbReference type="ARBA" id="ARBA00022553"/>
    </source>
</evidence>
<protein>
    <submittedName>
        <fullName evidence="4">Response regulator</fullName>
    </submittedName>
</protein>
<keyword evidence="1 2" id="KW-0597">Phosphoprotein</keyword>
<dbReference type="GO" id="GO:0000160">
    <property type="term" value="P:phosphorelay signal transduction system"/>
    <property type="evidence" value="ECO:0007669"/>
    <property type="project" value="InterPro"/>
</dbReference>
<name>A0A558DNM8_9PSEU</name>
<dbReference type="PROSITE" id="PS50110">
    <property type="entry name" value="RESPONSE_REGULATORY"/>
    <property type="match status" value="1"/>
</dbReference>
<dbReference type="Pfam" id="PF00072">
    <property type="entry name" value="Response_reg"/>
    <property type="match status" value="1"/>
</dbReference>
<dbReference type="AlphaFoldDB" id="A0A558DNM8"/>
<dbReference type="PANTHER" id="PTHR44591:SF3">
    <property type="entry name" value="RESPONSE REGULATORY DOMAIN-CONTAINING PROTEIN"/>
    <property type="match status" value="1"/>
</dbReference>
<dbReference type="Gene3D" id="3.40.50.2300">
    <property type="match status" value="1"/>
</dbReference>
<keyword evidence="5" id="KW-1185">Reference proteome</keyword>
<reference evidence="4 5" key="2">
    <citation type="submission" date="2019-08" db="EMBL/GenBank/DDBJ databases">
        <title>Amycolatopsis acidicola sp. nov., isolated from peat swamp forest soil.</title>
        <authorList>
            <person name="Srisuk N."/>
        </authorList>
    </citation>
    <scope>NUCLEOTIDE SEQUENCE [LARGE SCALE GENOMIC DNA]</scope>
    <source>
        <strain evidence="4 5">TBRC 6029</strain>
    </source>
</reference>
<dbReference type="InterPro" id="IPR001789">
    <property type="entry name" value="Sig_transdc_resp-reg_receiver"/>
</dbReference>
<evidence type="ECO:0000259" key="3">
    <source>
        <dbReference type="PROSITE" id="PS50110"/>
    </source>
</evidence>
<proteinExistence type="predicted"/>
<dbReference type="SUPFAM" id="SSF52172">
    <property type="entry name" value="CheY-like"/>
    <property type="match status" value="1"/>
</dbReference>
<sequence length="130" mass="13465">MDVVAVDDDAAGLALLRLVMESAGHRVRTSVDVTGGLRLLAEGTPPAVVVTDLLMGARRDGGYRLISKIRADPAHDRVAVVALTGVTSVEDLERARAAGADACLPKPFDITEFLAILVAVSSARSTSADG</sequence>
<dbReference type="PANTHER" id="PTHR44591">
    <property type="entry name" value="STRESS RESPONSE REGULATOR PROTEIN 1"/>
    <property type="match status" value="1"/>
</dbReference>